<keyword evidence="1" id="KW-1133">Transmembrane helix</keyword>
<protein>
    <submittedName>
        <fullName evidence="2">Uncharacterized protein</fullName>
    </submittedName>
</protein>
<feature type="transmembrane region" description="Helical" evidence="1">
    <location>
        <begin position="401"/>
        <end position="420"/>
    </location>
</feature>
<keyword evidence="1" id="KW-0812">Transmembrane</keyword>
<name>A0AAW1P5G1_9CHLO</name>
<evidence type="ECO:0000313" key="3">
    <source>
        <dbReference type="Proteomes" id="UP001465755"/>
    </source>
</evidence>
<feature type="transmembrane region" description="Helical" evidence="1">
    <location>
        <begin position="366"/>
        <end position="389"/>
    </location>
</feature>
<comment type="caution">
    <text evidence="2">The sequence shown here is derived from an EMBL/GenBank/DDBJ whole genome shotgun (WGS) entry which is preliminary data.</text>
</comment>
<accession>A0AAW1P5G1</accession>
<gene>
    <name evidence="2" type="ORF">WJX73_001638</name>
</gene>
<dbReference type="Proteomes" id="UP001465755">
    <property type="component" value="Unassembled WGS sequence"/>
</dbReference>
<keyword evidence="1" id="KW-0472">Membrane</keyword>
<reference evidence="2 3" key="1">
    <citation type="journal article" date="2024" name="Nat. Commun.">
        <title>Phylogenomics reveals the evolutionary origins of lichenization in chlorophyte algae.</title>
        <authorList>
            <person name="Puginier C."/>
            <person name="Libourel C."/>
            <person name="Otte J."/>
            <person name="Skaloud P."/>
            <person name="Haon M."/>
            <person name="Grisel S."/>
            <person name="Petersen M."/>
            <person name="Berrin J.G."/>
            <person name="Delaux P.M."/>
            <person name="Dal Grande F."/>
            <person name="Keller J."/>
        </authorList>
    </citation>
    <scope>NUCLEOTIDE SEQUENCE [LARGE SCALE GENOMIC DNA]</scope>
    <source>
        <strain evidence="2 3">SAG 2036</strain>
    </source>
</reference>
<proteinExistence type="predicted"/>
<organism evidence="2 3">
    <name type="scientific">Symbiochloris irregularis</name>
    <dbReference type="NCBI Taxonomy" id="706552"/>
    <lineage>
        <taxon>Eukaryota</taxon>
        <taxon>Viridiplantae</taxon>
        <taxon>Chlorophyta</taxon>
        <taxon>core chlorophytes</taxon>
        <taxon>Trebouxiophyceae</taxon>
        <taxon>Trebouxiales</taxon>
        <taxon>Trebouxiaceae</taxon>
        <taxon>Symbiochloris</taxon>
    </lineage>
</organism>
<dbReference type="EMBL" id="JALJOQ010000056">
    <property type="protein sequence ID" value="KAK9803753.1"/>
    <property type="molecule type" value="Genomic_DNA"/>
</dbReference>
<dbReference type="AlphaFoldDB" id="A0AAW1P5G1"/>
<keyword evidence="3" id="KW-1185">Reference proteome</keyword>
<evidence type="ECO:0000313" key="2">
    <source>
        <dbReference type="EMBL" id="KAK9803753.1"/>
    </source>
</evidence>
<evidence type="ECO:0000256" key="1">
    <source>
        <dbReference type="SAM" id="Phobius"/>
    </source>
</evidence>
<sequence length="610" mass="68486">MPDWGWLRWRKSAVDETLPVAIPATHSGEATLQSIATDPQAPTLKLYHRADRQIEFKVVYKRDPSDVNRTYRFSMYVFYPIELEAVQTNFFSHMFQTIRLHTPEVSLSELNSPSGASHSKLPLLQRNSSGLSTEVSLSVSDESAPCERVEELTQQLQLTSCMLRSAIRAAAKAFSVQVQLCKGDAAASQAACNFVAQITCSLDGFEEQISQFQAPDQPPELRTAAQRAHELLLFEAHNTLARLLQEQTGRSQSSGLDSISARQIRAYRSETGSRPPANSLCNRAGATACMCESQDMQVQAQDHLAQGMLLIQSKQEEQGFHHSRMVEADPGHNEQFTRHIKALKRNARSAVTLFHQNKEPTVLRPFLVDLVGASIAGIAMLWQVFGFFAGQRLSHVRLGSSPQGIFAAPYIVVSVVAYMIKDRIKEWGKRYLQPVAQAMGLEFPHRMAKILDQHGQEVGNCHETCSITGTSKLSKAVKEQRQHMRRDDTLIEHAQPEHVLVYRKKQEVRWGALNSEGERQVEGLDDIIRLDLSPFCRNMQPSQEAYYRLKAVEAGKYEVVEVPCARVYQLHLVFHASLCSGRSFKKVASNSQRATVIMDRSGIKRLEMRG</sequence>